<dbReference type="NCBIfam" id="NF038119">
    <property type="entry name" value="PEP_CTERM_MHFG"/>
    <property type="match status" value="1"/>
</dbReference>
<feature type="compositionally biased region" description="Gly residues" evidence="1">
    <location>
        <begin position="192"/>
        <end position="205"/>
    </location>
</feature>
<feature type="compositionally biased region" description="Pro residues" evidence="1">
    <location>
        <begin position="171"/>
        <end position="190"/>
    </location>
</feature>
<dbReference type="RefSeq" id="WP_275682452.1">
    <property type="nucleotide sequence ID" value="NZ_JAJLJH010000002.1"/>
</dbReference>
<comment type="caution">
    <text evidence="2">The sequence shown here is derived from an EMBL/GenBank/DDBJ whole genome shotgun (WGS) entry which is preliminary data.</text>
</comment>
<feature type="region of interest" description="Disordered" evidence="1">
    <location>
        <begin position="140"/>
        <end position="205"/>
    </location>
</feature>
<keyword evidence="3" id="KW-1185">Reference proteome</keyword>
<gene>
    <name evidence="2" type="ORF">LPC04_11990</name>
</gene>
<sequence length="303" mass="30100">MSIGLQLILSTSLVVAQPGCSWAHPGANPYRGDPARAVADFDLSEPTRRQLRALMAAHRYTDVATITRDDIVGAHAYTGLREMHSGHGQVCRGEVDRSAWSATHRERGLVYCVAEACVIVPTVCNNVSLVSRRPDRVAALDDGPIDIEPAAGPPASTPADTPSDLVSPLDFLPPPDIVGAPPGAPEPPAGGAPIGAGAGAGGGGGGGAGGGDGCCDIGPIGPGGPGGGGGGLPVNPPPAVPEAPTWLLLLAGVGAILARLRARGDAQARSRSGCACAGHGDAKYAATIAASTSATFAGFQRGA</sequence>
<organism evidence="2 3">
    <name type="scientific">Scleromatobacter humisilvae</name>
    <dbReference type="NCBI Taxonomy" id="2897159"/>
    <lineage>
        <taxon>Bacteria</taxon>
        <taxon>Pseudomonadati</taxon>
        <taxon>Pseudomonadota</taxon>
        <taxon>Betaproteobacteria</taxon>
        <taxon>Burkholderiales</taxon>
        <taxon>Sphaerotilaceae</taxon>
        <taxon>Scleromatobacter</taxon>
    </lineage>
</organism>
<dbReference type="Proteomes" id="UP001139353">
    <property type="component" value="Unassembled WGS sequence"/>
</dbReference>
<accession>A0A9X1YKB6</accession>
<proteinExistence type="predicted"/>
<evidence type="ECO:0000313" key="2">
    <source>
        <dbReference type="EMBL" id="MCK9686428.1"/>
    </source>
</evidence>
<reference evidence="2" key="1">
    <citation type="submission" date="2021-11" db="EMBL/GenBank/DDBJ databases">
        <title>BS-T2-15 a new species belonging to the Comamonadaceae family isolated from the soil of a French oak forest.</title>
        <authorList>
            <person name="Mieszkin S."/>
            <person name="Alain K."/>
        </authorList>
    </citation>
    <scope>NUCLEOTIDE SEQUENCE</scope>
    <source>
        <strain evidence="2">BS-T2-15</strain>
    </source>
</reference>
<dbReference type="AlphaFoldDB" id="A0A9X1YKB6"/>
<evidence type="ECO:0000256" key="1">
    <source>
        <dbReference type="SAM" id="MobiDB-lite"/>
    </source>
</evidence>
<dbReference type="EMBL" id="JAJLJH010000002">
    <property type="protein sequence ID" value="MCK9686428.1"/>
    <property type="molecule type" value="Genomic_DNA"/>
</dbReference>
<protein>
    <submittedName>
        <fullName evidence="2">MHFG family PEP-CTERM protein</fullName>
    </submittedName>
</protein>
<name>A0A9X1YKB6_9BURK</name>
<evidence type="ECO:0000313" key="3">
    <source>
        <dbReference type="Proteomes" id="UP001139353"/>
    </source>
</evidence>